<protein>
    <submittedName>
        <fullName evidence="1">Uncharacterized protein</fullName>
    </submittedName>
</protein>
<reference evidence="1" key="2">
    <citation type="submission" date="2021-12" db="EMBL/GenBank/DDBJ databases">
        <title>Resequencing data analysis of finger millet.</title>
        <authorList>
            <person name="Hatakeyama M."/>
            <person name="Aluri S."/>
            <person name="Balachadran M.T."/>
            <person name="Sivarajan S.R."/>
            <person name="Poveda L."/>
            <person name="Shimizu-Inatsugi R."/>
            <person name="Schlapbach R."/>
            <person name="Sreeman S.M."/>
            <person name="Shimizu K.K."/>
        </authorList>
    </citation>
    <scope>NUCLEOTIDE SEQUENCE</scope>
</reference>
<reference evidence="1" key="1">
    <citation type="journal article" date="2018" name="DNA Res.">
        <title>Multiple hybrid de novo genome assembly of finger millet, an orphan allotetraploid crop.</title>
        <authorList>
            <person name="Hatakeyama M."/>
            <person name="Aluri S."/>
            <person name="Balachadran M.T."/>
            <person name="Sivarajan S.R."/>
            <person name="Patrignani A."/>
            <person name="Gruter S."/>
            <person name="Poveda L."/>
            <person name="Shimizu-Inatsugi R."/>
            <person name="Baeten J."/>
            <person name="Francoijs K.J."/>
            <person name="Nataraja K.N."/>
            <person name="Reddy Y.A.N."/>
            <person name="Phadnis S."/>
            <person name="Ravikumar R.L."/>
            <person name="Schlapbach R."/>
            <person name="Sreeman S.M."/>
            <person name="Shimizu K.K."/>
        </authorList>
    </citation>
    <scope>NUCLEOTIDE SEQUENCE</scope>
</reference>
<name>A0AAV5EMH3_ELECO</name>
<accession>A0AAV5EMH3</accession>
<proteinExistence type="predicted"/>
<dbReference type="AlphaFoldDB" id="A0AAV5EMH3"/>
<organism evidence="1 2">
    <name type="scientific">Eleusine coracana subsp. coracana</name>
    <dbReference type="NCBI Taxonomy" id="191504"/>
    <lineage>
        <taxon>Eukaryota</taxon>
        <taxon>Viridiplantae</taxon>
        <taxon>Streptophyta</taxon>
        <taxon>Embryophyta</taxon>
        <taxon>Tracheophyta</taxon>
        <taxon>Spermatophyta</taxon>
        <taxon>Magnoliopsida</taxon>
        <taxon>Liliopsida</taxon>
        <taxon>Poales</taxon>
        <taxon>Poaceae</taxon>
        <taxon>PACMAD clade</taxon>
        <taxon>Chloridoideae</taxon>
        <taxon>Cynodonteae</taxon>
        <taxon>Eleusininae</taxon>
        <taxon>Eleusine</taxon>
    </lineage>
</organism>
<dbReference type="EMBL" id="BQKI01000077">
    <property type="protein sequence ID" value="GJN24474.1"/>
    <property type="molecule type" value="Genomic_DNA"/>
</dbReference>
<comment type="caution">
    <text evidence="1">The sequence shown here is derived from an EMBL/GenBank/DDBJ whole genome shotgun (WGS) entry which is preliminary data.</text>
</comment>
<evidence type="ECO:0000313" key="2">
    <source>
        <dbReference type="Proteomes" id="UP001054889"/>
    </source>
</evidence>
<sequence>MKLLRDQFLVLIQQLLYTKYSRLINSSFLHLMDSGSILVIRKQLTLSKVALEMYVFLSYVLVLSSKKFACVVHFLEHFVLSLVKT</sequence>
<evidence type="ECO:0000313" key="1">
    <source>
        <dbReference type="EMBL" id="GJN24474.1"/>
    </source>
</evidence>
<gene>
    <name evidence="1" type="primary">gb12216</name>
    <name evidence="1" type="ORF">PR202_gb12216</name>
</gene>
<keyword evidence="2" id="KW-1185">Reference proteome</keyword>
<dbReference type="Proteomes" id="UP001054889">
    <property type="component" value="Unassembled WGS sequence"/>
</dbReference>